<dbReference type="AlphaFoldDB" id="A0A1I7XM64"/>
<keyword evidence="2" id="KW-1185">Reference proteome</keyword>
<sequence>MIGNAFNRGKGLHAGTSSPSVIQTDTVVRNQTNWPANNYWKQNTPVIANKNWMKELALDVMPNGEVGEHFNEICEQQEKDTYVCGPAKEIQPIQ</sequence>
<organism evidence="2 3">
    <name type="scientific">Heterorhabditis bacteriophora</name>
    <name type="common">Entomopathogenic nematode worm</name>
    <dbReference type="NCBI Taxonomy" id="37862"/>
    <lineage>
        <taxon>Eukaryota</taxon>
        <taxon>Metazoa</taxon>
        <taxon>Ecdysozoa</taxon>
        <taxon>Nematoda</taxon>
        <taxon>Chromadorea</taxon>
        <taxon>Rhabditida</taxon>
        <taxon>Rhabditina</taxon>
        <taxon>Rhabditomorpha</taxon>
        <taxon>Strongyloidea</taxon>
        <taxon>Heterorhabditidae</taxon>
        <taxon>Heterorhabditis</taxon>
    </lineage>
</organism>
<dbReference type="Proteomes" id="UP000095283">
    <property type="component" value="Unplaced"/>
</dbReference>
<accession>A0A1I7XM64</accession>
<proteinExistence type="predicted"/>
<dbReference type="WBParaSite" id="Hba_18589">
    <property type="protein sequence ID" value="Hba_18589"/>
    <property type="gene ID" value="Hba_18589"/>
</dbReference>
<evidence type="ECO:0000313" key="3">
    <source>
        <dbReference type="WBParaSite" id="Hba_18589"/>
    </source>
</evidence>
<evidence type="ECO:0000256" key="1">
    <source>
        <dbReference type="SAM" id="MobiDB-lite"/>
    </source>
</evidence>
<reference evidence="3" key="1">
    <citation type="submission" date="2016-11" db="UniProtKB">
        <authorList>
            <consortium name="WormBaseParasite"/>
        </authorList>
    </citation>
    <scope>IDENTIFICATION</scope>
</reference>
<name>A0A1I7XM64_HETBA</name>
<evidence type="ECO:0000313" key="2">
    <source>
        <dbReference type="Proteomes" id="UP000095283"/>
    </source>
</evidence>
<feature type="region of interest" description="Disordered" evidence="1">
    <location>
        <begin position="1"/>
        <end position="23"/>
    </location>
</feature>
<protein>
    <submittedName>
        <fullName evidence="3">SCP domain-containing protein</fullName>
    </submittedName>
</protein>